<feature type="transmembrane region" description="Helical" evidence="8">
    <location>
        <begin position="375"/>
        <end position="394"/>
    </location>
</feature>
<evidence type="ECO:0000256" key="5">
    <source>
        <dbReference type="ARBA" id="ARBA00022692"/>
    </source>
</evidence>
<feature type="transmembrane region" description="Helical" evidence="8">
    <location>
        <begin position="169"/>
        <end position="192"/>
    </location>
</feature>
<evidence type="ECO:0000256" key="4">
    <source>
        <dbReference type="ARBA" id="ARBA00022475"/>
    </source>
</evidence>
<dbReference type="EMBL" id="JAIGNO010000002">
    <property type="protein sequence ID" value="MBX7481694.1"/>
    <property type="molecule type" value="Genomic_DNA"/>
</dbReference>
<feature type="domain" description="Major facilitator superfamily (MFS) profile" evidence="9">
    <location>
        <begin position="17"/>
        <end position="513"/>
    </location>
</feature>
<dbReference type="PANTHER" id="PTHR42718:SF9">
    <property type="entry name" value="MAJOR FACILITATOR SUPERFAMILY MULTIDRUG TRANSPORTER MFSC"/>
    <property type="match status" value="1"/>
</dbReference>
<dbReference type="Gene3D" id="1.20.1250.20">
    <property type="entry name" value="MFS general substrate transporter like domains"/>
    <property type="match status" value="1"/>
</dbReference>
<dbReference type="NCBIfam" id="TIGR00711">
    <property type="entry name" value="efflux_EmrB"/>
    <property type="match status" value="1"/>
</dbReference>
<evidence type="ECO:0000256" key="8">
    <source>
        <dbReference type="SAM" id="Phobius"/>
    </source>
</evidence>
<feature type="transmembrane region" description="Helical" evidence="8">
    <location>
        <begin position="338"/>
        <end position="355"/>
    </location>
</feature>
<sequence>MQVAKPSANARLGDWIAVFAGVIGAFMAALDISIVNASLPQIQGEIGASGTEGTWIANSYLVAEIVMIPLTAWLVRVFGLRLLLVGCTALFVVFSVICGIADSLTTMIFGRVGQGFFGGALIPSAMTIIALRLPPHQQVQGFAMFAMTTLLAPVFGPLLGGWLTDNISWHWLFFLNVPVGIMLVIMLLSAFPAEHPRLAELPRADWIGIIGLSLFLGAGTVVLEEGQREGWFESDHIVMLSLVVAVGAVLTAWSQLRHADPVLRLRLLAERSFAGAFVVSLIMGGAFYTVLYIIPIFLGTIAGYNAAQTGWVTMYSGAAAMVAMPLFPLLMKYVDVRLLVAAGLILFAISCFMDVDMTAASGGDQFFWSQVLRGFGQMLIFLPLSQAALAGIAAEDTADASGLFNIARNLGGSIGLAGTAILIDLRQSFHSAEIGQAVTANSPLAAERLSQGAAPFLVESTDSTRATIASFRQLALFIEREALVMTYADAFWLFGIAMICAVPAVLLLRKPPEGAGMAVH</sequence>
<dbReference type="PANTHER" id="PTHR42718">
    <property type="entry name" value="MAJOR FACILITATOR SUPERFAMILY MULTIDRUG TRANSPORTER MFSC"/>
    <property type="match status" value="1"/>
</dbReference>
<dbReference type="InterPro" id="IPR020846">
    <property type="entry name" value="MFS_dom"/>
</dbReference>
<dbReference type="Proteomes" id="UP000755104">
    <property type="component" value="Unassembled WGS sequence"/>
</dbReference>
<protein>
    <submittedName>
        <fullName evidence="10">DHA2 family efflux MFS transporter permease subunit</fullName>
    </submittedName>
</protein>
<name>A0ABS7J745_9SPHN</name>
<feature type="transmembrane region" description="Helical" evidence="8">
    <location>
        <begin position="141"/>
        <end position="163"/>
    </location>
</feature>
<feature type="transmembrane region" description="Helical" evidence="8">
    <location>
        <begin position="204"/>
        <end position="223"/>
    </location>
</feature>
<gene>
    <name evidence="10" type="ORF">K3174_04070</name>
</gene>
<dbReference type="InterPro" id="IPR004638">
    <property type="entry name" value="EmrB-like"/>
</dbReference>
<evidence type="ECO:0000256" key="7">
    <source>
        <dbReference type="ARBA" id="ARBA00023136"/>
    </source>
</evidence>
<keyword evidence="3" id="KW-0813">Transport</keyword>
<comment type="subcellular location">
    <subcellularLocation>
        <location evidence="1">Cell membrane</location>
        <topology evidence="1">Multi-pass membrane protein</topology>
    </subcellularLocation>
</comment>
<proteinExistence type="inferred from homology"/>
<accession>A0ABS7J745</accession>
<dbReference type="Pfam" id="PF07690">
    <property type="entry name" value="MFS_1"/>
    <property type="match status" value="1"/>
</dbReference>
<feature type="transmembrane region" description="Helical" evidence="8">
    <location>
        <begin position="273"/>
        <end position="298"/>
    </location>
</feature>
<dbReference type="Gene3D" id="1.20.1720.10">
    <property type="entry name" value="Multidrug resistance protein D"/>
    <property type="match status" value="1"/>
</dbReference>
<feature type="transmembrane region" description="Helical" evidence="8">
    <location>
        <begin position="82"/>
        <end position="109"/>
    </location>
</feature>
<keyword evidence="5 8" id="KW-0812">Transmembrane</keyword>
<evidence type="ECO:0000256" key="6">
    <source>
        <dbReference type="ARBA" id="ARBA00022989"/>
    </source>
</evidence>
<feature type="transmembrane region" description="Helical" evidence="8">
    <location>
        <begin position="235"/>
        <end position="253"/>
    </location>
</feature>
<dbReference type="PROSITE" id="PS50850">
    <property type="entry name" value="MFS"/>
    <property type="match status" value="1"/>
</dbReference>
<keyword evidence="7 8" id="KW-0472">Membrane</keyword>
<organism evidence="10 11">
    <name type="scientific">Qipengyuania qiaonensis</name>
    <dbReference type="NCBI Taxonomy" id="2867240"/>
    <lineage>
        <taxon>Bacteria</taxon>
        <taxon>Pseudomonadati</taxon>
        <taxon>Pseudomonadota</taxon>
        <taxon>Alphaproteobacteria</taxon>
        <taxon>Sphingomonadales</taxon>
        <taxon>Erythrobacteraceae</taxon>
        <taxon>Qipengyuania</taxon>
    </lineage>
</organism>
<feature type="transmembrane region" description="Helical" evidence="8">
    <location>
        <begin position="55"/>
        <end position="75"/>
    </location>
</feature>
<comment type="caution">
    <text evidence="10">The sequence shown here is derived from an EMBL/GenBank/DDBJ whole genome shotgun (WGS) entry which is preliminary data.</text>
</comment>
<comment type="similarity">
    <text evidence="2">Belongs to the major facilitator superfamily. EmrB family.</text>
</comment>
<feature type="transmembrane region" description="Helical" evidence="8">
    <location>
        <begin position="115"/>
        <end position="134"/>
    </location>
</feature>
<dbReference type="InterPro" id="IPR036259">
    <property type="entry name" value="MFS_trans_sf"/>
</dbReference>
<dbReference type="InterPro" id="IPR011701">
    <property type="entry name" value="MFS"/>
</dbReference>
<dbReference type="CDD" id="cd17503">
    <property type="entry name" value="MFS_LmrB_MDR_like"/>
    <property type="match status" value="1"/>
</dbReference>
<keyword evidence="11" id="KW-1185">Reference proteome</keyword>
<keyword evidence="4" id="KW-1003">Cell membrane</keyword>
<evidence type="ECO:0000256" key="1">
    <source>
        <dbReference type="ARBA" id="ARBA00004651"/>
    </source>
</evidence>
<evidence type="ECO:0000313" key="11">
    <source>
        <dbReference type="Proteomes" id="UP000755104"/>
    </source>
</evidence>
<evidence type="ECO:0000259" key="9">
    <source>
        <dbReference type="PROSITE" id="PS50850"/>
    </source>
</evidence>
<keyword evidence="6 8" id="KW-1133">Transmembrane helix</keyword>
<evidence type="ECO:0000256" key="2">
    <source>
        <dbReference type="ARBA" id="ARBA00008537"/>
    </source>
</evidence>
<dbReference type="SUPFAM" id="SSF103473">
    <property type="entry name" value="MFS general substrate transporter"/>
    <property type="match status" value="1"/>
</dbReference>
<reference evidence="10 11" key="1">
    <citation type="submission" date="2021-08" db="EMBL/GenBank/DDBJ databases">
        <title>Comparative Genomics Analysis of the Genus Qipengyuania Reveals Extensive Genetic Diversity and Metabolic Versatility, Including the Description of Fifteen Novel Species.</title>
        <authorList>
            <person name="Liu Y."/>
        </authorList>
    </citation>
    <scope>NUCLEOTIDE SEQUENCE [LARGE SCALE GENOMIC DNA]</scope>
    <source>
        <strain evidence="10 11">6D47A</strain>
    </source>
</reference>
<feature type="transmembrane region" description="Helical" evidence="8">
    <location>
        <begin position="490"/>
        <end position="508"/>
    </location>
</feature>
<feature type="transmembrane region" description="Helical" evidence="8">
    <location>
        <begin position="310"/>
        <end position="331"/>
    </location>
</feature>
<evidence type="ECO:0000256" key="3">
    <source>
        <dbReference type="ARBA" id="ARBA00022448"/>
    </source>
</evidence>
<evidence type="ECO:0000313" key="10">
    <source>
        <dbReference type="EMBL" id="MBX7481694.1"/>
    </source>
</evidence>
<feature type="transmembrane region" description="Helical" evidence="8">
    <location>
        <begin position="406"/>
        <end position="423"/>
    </location>
</feature>
<feature type="transmembrane region" description="Helical" evidence="8">
    <location>
        <begin position="12"/>
        <end position="35"/>
    </location>
</feature>